<organism evidence="6 7">
    <name type="scientific">Aspergillus mulundensis</name>
    <dbReference type="NCBI Taxonomy" id="1810919"/>
    <lineage>
        <taxon>Eukaryota</taxon>
        <taxon>Fungi</taxon>
        <taxon>Dikarya</taxon>
        <taxon>Ascomycota</taxon>
        <taxon>Pezizomycotina</taxon>
        <taxon>Eurotiomycetes</taxon>
        <taxon>Eurotiomycetidae</taxon>
        <taxon>Eurotiales</taxon>
        <taxon>Aspergillaceae</taxon>
        <taxon>Aspergillus</taxon>
        <taxon>Aspergillus subgen. Nidulantes</taxon>
    </lineage>
</organism>
<keyword evidence="7" id="KW-1185">Reference proteome</keyword>
<gene>
    <name evidence="6" type="ORF">DSM5745_08583</name>
</gene>
<keyword evidence="1" id="KW-0175">Coiled coil</keyword>
<dbReference type="InterPro" id="IPR040840">
    <property type="entry name" value="TcA_TcB_BD"/>
</dbReference>
<feature type="domain" description="Tc toxin complex TcA C-terminal TcB-binding" evidence="3">
    <location>
        <begin position="2832"/>
        <end position="3122"/>
    </location>
</feature>
<proteinExistence type="predicted"/>
<feature type="compositionally biased region" description="Basic and acidic residues" evidence="2">
    <location>
        <begin position="1744"/>
        <end position="1758"/>
    </location>
</feature>
<dbReference type="OrthoDB" id="4469896at2759"/>
<comment type="caution">
    <text evidence="6">The sequence shown here is derived from an EMBL/GenBank/DDBJ whole genome shotgun (WGS) entry which is preliminary data.</text>
</comment>
<evidence type="ECO:0000256" key="1">
    <source>
        <dbReference type="SAM" id="Coils"/>
    </source>
</evidence>
<evidence type="ECO:0000313" key="6">
    <source>
        <dbReference type="EMBL" id="RDW68823.1"/>
    </source>
</evidence>
<dbReference type="Pfam" id="PF18413">
    <property type="entry name" value="Neuraminidase"/>
    <property type="match status" value="1"/>
</dbReference>
<name>A0A3D8R434_9EURO</name>
<dbReference type="InterPro" id="IPR046839">
    <property type="entry name" value="ABC_toxin_N"/>
</dbReference>
<feature type="region of interest" description="Disordered" evidence="2">
    <location>
        <begin position="2688"/>
        <end position="2713"/>
    </location>
</feature>
<evidence type="ECO:0000259" key="3">
    <source>
        <dbReference type="Pfam" id="PF18276"/>
    </source>
</evidence>
<dbReference type="EMBL" id="PVWQ01000011">
    <property type="protein sequence ID" value="RDW68823.1"/>
    <property type="molecule type" value="Genomic_DNA"/>
</dbReference>
<evidence type="ECO:0008006" key="8">
    <source>
        <dbReference type="Google" id="ProtNLM"/>
    </source>
</evidence>
<dbReference type="RefSeq" id="XP_026600612.1">
    <property type="nucleotide sequence ID" value="XM_026750599.1"/>
</dbReference>
<accession>A0A3D8R434</accession>
<evidence type="ECO:0000259" key="4">
    <source>
        <dbReference type="Pfam" id="PF18413"/>
    </source>
</evidence>
<dbReference type="InterPro" id="IPR041079">
    <property type="entry name" value="Neuraminidase-like"/>
</dbReference>
<feature type="domain" description="Neuraminidase-like" evidence="4">
    <location>
        <begin position="1927"/>
        <end position="2069"/>
    </location>
</feature>
<dbReference type="Pfam" id="PF18276">
    <property type="entry name" value="TcA_TcB_BD"/>
    <property type="match status" value="1"/>
</dbReference>
<reference evidence="6 7" key="1">
    <citation type="journal article" date="2018" name="IMA Fungus">
        <title>IMA Genome-F 9: Draft genome sequence of Annulohypoxylon stygium, Aspergillus mulundensis, Berkeleyomyces basicola (syn. Thielaviopsis basicola), Ceratocystis smalleyi, two Cercospora beticola strains, Coleophoma cylindrospora, Fusarium fracticaudum, Phialophora cf. hyalina, and Morchella septimelata.</title>
        <authorList>
            <person name="Wingfield B.D."/>
            <person name="Bills G.F."/>
            <person name="Dong Y."/>
            <person name="Huang W."/>
            <person name="Nel W.J."/>
            <person name="Swalarsk-Parry B.S."/>
            <person name="Vaghefi N."/>
            <person name="Wilken P.M."/>
            <person name="An Z."/>
            <person name="de Beer Z.W."/>
            <person name="De Vos L."/>
            <person name="Chen L."/>
            <person name="Duong T.A."/>
            <person name="Gao Y."/>
            <person name="Hammerbacher A."/>
            <person name="Kikkert J.R."/>
            <person name="Li Y."/>
            <person name="Li H."/>
            <person name="Li K."/>
            <person name="Li Q."/>
            <person name="Liu X."/>
            <person name="Ma X."/>
            <person name="Naidoo K."/>
            <person name="Pethybridge S.J."/>
            <person name="Sun J."/>
            <person name="Steenkamp E.T."/>
            <person name="van der Nest M.A."/>
            <person name="van Wyk S."/>
            <person name="Wingfield M.J."/>
            <person name="Xiong C."/>
            <person name="Yue Q."/>
            <person name="Zhang X."/>
        </authorList>
    </citation>
    <scope>NUCLEOTIDE SEQUENCE [LARGE SCALE GENOMIC DNA]</scope>
    <source>
        <strain evidence="6 7">DSM 5745</strain>
    </source>
</reference>
<feature type="coiled-coil region" evidence="1">
    <location>
        <begin position="2818"/>
        <end position="2866"/>
    </location>
</feature>
<protein>
    <recommendedName>
        <fullName evidence="8">Virulence plasmid A protein</fullName>
    </recommendedName>
</protein>
<evidence type="ECO:0000313" key="7">
    <source>
        <dbReference type="Proteomes" id="UP000256690"/>
    </source>
</evidence>
<feature type="domain" description="ABC toxin N-terminal" evidence="5">
    <location>
        <begin position="1759"/>
        <end position="1882"/>
    </location>
</feature>
<sequence length="3264" mass="364881">MPLSVYYQHPVRPIAEWGKAPLDIYMLANWDIPLAESTNESPSHRRHRLVRQFLSLSGNGREPYYRGKTPDYIPHPGTPTPAQIDEILRPLRPEWFRHQLPLDNDAGMWVRTCYDPALEDKHRALFAKVTEKGALGHEALVLDDASLLENADLDTVLMLYPEQVTNRTDCKSSLFQLMAMTWIMEFSDLLFAESEKLAPEIYYGDGNYHGYPYGNENRDLDALHELRAKYPNDSEEEFLPKAVATWYRGYHDSCIVTHVFVADREALETGYISLLLLDEHGDIVREHRLNSTMELRSGLNSSGKKGYRYHVWEVFSEEVFSEGRVGPAYMPGEKKGPPYGPYPPNWLRESLSRLRGRDLTPTIAYSSIFQPPGNLLSNSDLNLLSNEILPKLLGEESDLAARLKDKLASDRSVEPTLATLKADPDVVSQDLAKVDLLGWVYCLSDSSAVITKFVLCHPTVTEALLAEPSPTRQVLAEYTIRIPAASYNAPRGGESPWLRLREQLFAQEPMSVIRGLISAGKIPVPEGCKDLVLSILQIAADSFGFDFRTGSLRALLATGEDGADAITDKPPVADAPSALRQDATRFLFKLQRLQALVNEPEDIGALLRCGFGSAEDIASKRDDATALIVNKGVPLERAERIYNHSRYIVSRSDDLWTKALALRGTGSNRDVRVASVAPLQTEPLTGGTEINLSTLFGVDAMGCEDCASIMSPAAFFADLLQTLKLNNAIVDGKASDSSLLDELLKRRADLSQLQLSCANTNVLVPYVDLVNEVLESAVWNIEKGTDHQPQVPPIDAEEDDKDEDYLLQPHNTNFSVYSDIVQDCIVPVHVFPYNQAIHSIRSYLTALGTSRLKLLSVFQSPFPITKDAKLVPLVQEALVHARSAEVLNLQHEDVVAAARESFYSKELTEDLMGKSLSDSEYYKVIGRKTPDSSWWGFDTNDAMLEALQKIKDVLLPLSGLSLQDLLAVLRTRYFDNRLTIAIQTDDGGLAPPASKLLGSMRLHVGDAKPLELCDCARLQEFIRIWYKLQWPIEELDAVIFTLATLDGKPFNVTGKTIGLRLLDNLAAVKELTGLLKLSATDLQPFWGDINTHGPNSLFAQLFPKGTLTDEEREAIFRRSRSSLGDDRLSAVLMALEISGDEFKAITEFLGLPIPVDLSLANISALYRISTLCRQLKILPQLYASFLNLFPDGQSIFNDPQTTLKIVQRYPPMQGAAQSWTLDRLLFLINRIPSATDSKCQPSVPNNLRIAQAVRASLDDQALHDGERKLSDENALPDLLDSLIDDREGRSVVLEFIQNSELHDMDGGEAMEFVNQLSAILGSGTATDLCNKICAADSSEARTRVFLNAFLPAQYREKQCQAVLKSLQPFLPNLSLALLKFALTQLIRIPKETLLLADEPGSSETLSGMDVLLQLAQPSDLNPAVTSRGRPPKAAIPGNKSSTGEFSAYIRAPATGRYFILSAVANQPQGCTLDEATLEFKEWATDQGQQGPRWFAQTNPLVGDRWYRLSYPGSKEDLKWQAAETGASKPAAFDRSLLIEELLVLQSGQVIVELMRASIVVDSFRLHASEVEFAAVFQELMASRGEQRLDFNDLGLKDIWDLDTWLVLREDFLNNGATLSLVGLFEWLCSQKAPNSEEEQAVLGNLLADNISQATGWTIESCRDYLEAKYPENEPSEIVELFQEVSVLGEMRAAMLFSRELGLPSLTQKDLFTMARPAWTSIVENDFKNAATLRLAIQNKRTRRRSSDDQGKSALREANDRIRTGQRTALTHCLLGTDYAKKNNVTVPDELYGHFLIDVQMGPELETTRLKQAITSVQLFVQRCTLGLDSVRPEKPESLDRSMLDYIYRYRLWEADRTAFWYPENWVDPTLRDDKTEQFQALESKIMQSKLDEKTINDMIKEYVHSIDDISNLRVETYHLPWNVWRDDAGTSPRTAHIFARTRTLPPSFYYRTVTRPPESTKQCVWTAWSKVGADIPSCDVDADGNRLPTSGSYLVPTTYSGELYVFLPEITSSQTSPEPKSEDDKTTFEDYRTKHLSEVRPIRHWEIRMSYIKLKNGKWSPRAVAPQVIYAAIDTAEDPRYRSDVTNFKFWTDPDQPLTVRVERVKFDGRILTYDILGAFKIRDQQLVLVENSQNTLAKPFLCGPPLTVDEGPGKAFDPFVTDKTVFHRYQAEYSSPEGTFDTHAMWTEGGCKVAFWVFGVATGAGPGCIVEWPLSFHPYMAPFDDKYTRAAPVLTVEVSSPECNRQYIRKTLEFPDTYDGVRPAQVLKFYNVITPQLTAAAKEEDDLEGIFHVLDNVKHAQNDDPHEDVFGKWTESSATHYNETATPFAIYSWELGYHLPSLIIERLMAAQQFDLALKIARLVFDPSIGGDDIGRCWSFPPFREDCVRVNQQQSVNAWLESGRSVHAAARANPVVYMKRFATKYIELLVAMGDQYFRQDTLESIPLATQMYVEASHVFGPQPVEVPQLGKRAAKTFEQLSPLDAQGNATVDMELEFPFYVEPGSRGTAGIQKDSQATSYIRTTYFCVPGNPNVAALYNRIQDRLYKIRNGMDIDGRKRSLAIWEPPIDYGALQRALRGGAEGIAGLLSDLGSPMPRYRFSYLIQLALELVSELKDTGEKLLQFKEKRDAEALSSLQLRHQNIVLELTVRTAQLRRGELQRAREVQQEERGEVEMRLRYYLALTGDKKEAPQPGGTWQDIPQTIDKPVSGGASNDKIPMSPHEKLEIDLAEQATDSIQRVSNTKQGAEIVQAVPDVSTKAQPFGVGVDISFGGAQVSHVMLATVQLAESAIERLTAESAQAARIGAATRNLQERRLEANTCGRELVRLDKEMKQLDAQVITCDAEIKAQQQEYENAVAQYEWLQSKYTGEELYALLDNTMGTLFHRTYTMATEMSKSARRAMSFELALRSETTSGNVLSDSSTPSSSYWEISRDGQLSGEALYLDLKRMQSSYLDVQTHDFEITKDVSLRDINPLQLLTLHGTGEVDFEVPEVLFDMDFPGHYCRRIASVAVSITCATGPLNSVTCTLSLMKHKYRISTDGTDYAKQKENAFKTDRIPITSVAISKGSQDTGLFDFQGTGSDRYGPFEGAGAISTWRISLPKELRQFDYRTISDVVLHLKYTGFGGGGALEQNATKAATEWTTQDLANAAPTALKRAVAIDLKTERDWPADKSNDPITINLKHPLDRLPFWARTDTSKTAKGAVLLTEPPSNPPTLAGSPASSTGTVGAYSSYSFDSPPALESEWQLTMTFEKTCEYAWLVINY</sequence>
<dbReference type="Pfam" id="PF20220">
    <property type="entry name" value="ABC_toxin_N"/>
    <property type="match status" value="1"/>
</dbReference>
<dbReference type="GeneID" id="38118953"/>
<evidence type="ECO:0000256" key="2">
    <source>
        <dbReference type="SAM" id="MobiDB-lite"/>
    </source>
</evidence>
<feature type="region of interest" description="Disordered" evidence="2">
    <location>
        <begin position="1739"/>
        <end position="1758"/>
    </location>
</feature>
<dbReference type="Proteomes" id="UP000256690">
    <property type="component" value="Unassembled WGS sequence"/>
</dbReference>
<dbReference type="STRING" id="1810919.A0A3D8R434"/>
<evidence type="ECO:0000259" key="5">
    <source>
        <dbReference type="Pfam" id="PF20220"/>
    </source>
</evidence>